<proteinExistence type="predicted"/>
<dbReference type="Proteomes" id="UP000006600">
    <property type="component" value="Unassembled WGS sequence"/>
</dbReference>
<organism evidence="1 2">
    <name type="scientific">Bacillus cereus BAG5X1-1</name>
    <dbReference type="NCBI Taxonomy" id="1053189"/>
    <lineage>
        <taxon>Bacteria</taxon>
        <taxon>Bacillati</taxon>
        <taxon>Bacillota</taxon>
        <taxon>Bacilli</taxon>
        <taxon>Bacillales</taxon>
        <taxon>Bacillaceae</taxon>
        <taxon>Bacillus</taxon>
        <taxon>Bacillus cereus group</taxon>
    </lineage>
</organism>
<evidence type="ECO:0000313" key="1">
    <source>
        <dbReference type="EMBL" id="EJQ50284.1"/>
    </source>
</evidence>
<comment type="caution">
    <text evidence="1">The sequence shown here is derived from an EMBL/GenBank/DDBJ whole genome shotgun (WGS) entry which is preliminary data.</text>
</comment>
<name>J8BGK3_BACCE</name>
<protein>
    <recommendedName>
        <fullName evidence="3">IS4 family transposase</fullName>
    </recommendedName>
</protein>
<reference evidence="1 2" key="1">
    <citation type="submission" date="2012-04" db="EMBL/GenBank/DDBJ databases">
        <title>The Genome Sequence of Bacillus cereus BAG5X1-1.</title>
        <authorList>
            <consortium name="The Broad Institute Genome Sequencing Platform"/>
            <consortium name="The Broad Institute Genome Sequencing Center for Infectious Disease"/>
            <person name="Feldgarden M."/>
            <person name="Van der Auwera G.A."/>
            <person name="Mahillon J."/>
            <person name="Duprez V."/>
            <person name="Timmery S."/>
            <person name="Mattelet C."/>
            <person name="Dierick K."/>
            <person name="Sun M."/>
            <person name="Yu Z."/>
            <person name="Zhu L."/>
            <person name="Hu X."/>
            <person name="Shank E.B."/>
            <person name="Swiecicka I."/>
            <person name="Hansen B.M."/>
            <person name="Andrup L."/>
            <person name="Young S.K."/>
            <person name="Zeng Q."/>
            <person name="Gargeya S."/>
            <person name="Fitzgerald M."/>
            <person name="Haas B."/>
            <person name="Abouelleil A."/>
            <person name="Alvarado L."/>
            <person name="Arachchi H.M."/>
            <person name="Berlin A."/>
            <person name="Chapman S.B."/>
            <person name="Goldberg J."/>
            <person name="Griggs A."/>
            <person name="Gujja S."/>
            <person name="Hansen M."/>
            <person name="Howarth C."/>
            <person name="Imamovic A."/>
            <person name="Larimer J."/>
            <person name="McCowen C."/>
            <person name="Montmayeur A."/>
            <person name="Murphy C."/>
            <person name="Neiman D."/>
            <person name="Pearson M."/>
            <person name="Priest M."/>
            <person name="Roberts A."/>
            <person name="Saif S."/>
            <person name="Shea T."/>
            <person name="Sisk P."/>
            <person name="Sykes S."/>
            <person name="Wortman J."/>
            <person name="Nusbaum C."/>
            <person name="Birren B."/>
        </authorList>
    </citation>
    <scope>NUCLEOTIDE SEQUENCE [LARGE SCALE GENOMIC DNA]</scope>
    <source>
        <strain evidence="1 2">BAG5X1-1</strain>
    </source>
</reference>
<dbReference type="HOGENOM" id="CLU_042765_3_3_9"/>
<evidence type="ECO:0008006" key="3">
    <source>
        <dbReference type="Google" id="ProtNLM"/>
    </source>
</evidence>
<dbReference type="AlphaFoldDB" id="J8BGK3"/>
<evidence type="ECO:0000313" key="2">
    <source>
        <dbReference type="Proteomes" id="UP000006600"/>
    </source>
</evidence>
<gene>
    <name evidence="1" type="ORF">IEE_00682</name>
</gene>
<dbReference type="EMBL" id="AHDJ01000010">
    <property type="protein sequence ID" value="EJQ50284.1"/>
    <property type="molecule type" value="Genomic_DNA"/>
</dbReference>
<sequence>MSPTTLNQLVIEAGGMKRKRKCHRHHFLSLCVWLNQQIATTSLTQLCSQLETSTGISLSPEGLNRRFKSASLSFFRTVFTTLLQAKIGGLSKIS</sequence>
<accession>J8BGK3</accession>